<feature type="compositionally biased region" description="Polar residues" evidence="4">
    <location>
        <begin position="661"/>
        <end position="670"/>
    </location>
</feature>
<proteinExistence type="inferred from homology"/>
<reference evidence="7" key="1">
    <citation type="submission" date="2025-08" db="UniProtKB">
        <authorList>
            <consortium name="RefSeq"/>
        </authorList>
    </citation>
    <scope>IDENTIFICATION</scope>
</reference>
<sequence length="688" mass="79514">MTEDQPIGLALAVAHHAHHVRRPILGLLRTSSTSDSTSRPRPVTEKVEVLQPTVFIPILARNKEHTLPTFLGCLENLQYPKDRISLWIRTDHNIDNTATLLQEWVNKSGSLYHRVDIDVQNEPQAFDWENGPSDWPDERYLHVITLRQRALEEARFQWADYLLAVDVDNFLENPRVLLDLMTQEKTVIAPMLVSTKMYSNFWGGTNQKGYYRRTEQYVHILKRNFTGVFEVPMVHSTYLINLRHKISVQLSYNPLPGFTGDIDDMMTFAFSAKKAGIPFHVTNRNYYGSLLIPLSAKKPLEYEKEQMLHLRLEAMVDNAGLPLSKHVSVPARQQSKLGFDEIYMINLKRRPERRLRMVAALKDLGIAFKIVDAVDGKALTDQDLEDLGVDMLPGYRDPYYERVLTRGEIGCFLSHYFIWQDVVRNNYKKILIFEDDVRFKESFRPKMEELLQEIAQKNLDWELLYIGRKIMERDYENYVDGFMHVVKPSYTYWTLSYMLTFDGAQKLLSQEPLGKMIPVDEYIPIMFDVHPENDWAHAFHPRDLKAYSVNPLLVEPTHYTGEEKYISDTETKDIWEYVLQREGTSDKAGFSKQQKDASDDPKSSKGRLDLMEQHEDDKHTGNKVWNDGQRMHGHGTMPSADDSLNGTHAVELTANKKLDSQDSSAESSNPDAERDRAASEDINTHTEL</sequence>
<dbReference type="Gene3D" id="3.90.550.10">
    <property type="entry name" value="Spore Coat Polysaccharide Biosynthesis Protein SpsA, Chain A"/>
    <property type="match status" value="1"/>
</dbReference>
<dbReference type="RefSeq" id="XP_022094922.1">
    <property type="nucleotide sequence ID" value="XM_022239230.1"/>
</dbReference>
<gene>
    <name evidence="7" type="primary">LOC110981575</name>
</gene>
<dbReference type="GeneID" id="110981575"/>
<comment type="similarity">
    <text evidence="1">Belongs to the glycosyltransferase 25 family.</text>
</comment>
<keyword evidence="6" id="KW-1185">Reference proteome</keyword>
<evidence type="ECO:0000313" key="6">
    <source>
        <dbReference type="Proteomes" id="UP000694845"/>
    </source>
</evidence>
<feature type="compositionally biased region" description="Basic and acidic residues" evidence="4">
    <location>
        <begin position="671"/>
        <end position="688"/>
    </location>
</feature>
<organism evidence="6 7">
    <name type="scientific">Acanthaster planci</name>
    <name type="common">Crown-of-thorns starfish</name>
    <dbReference type="NCBI Taxonomy" id="133434"/>
    <lineage>
        <taxon>Eukaryota</taxon>
        <taxon>Metazoa</taxon>
        <taxon>Echinodermata</taxon>
        <taxon>Eleutherozoa</taxon>
        <taxon>Asterozoa</taxon>
        <taxon>Asteroidea</taxon>
        <taxon>Valvatacea</taxon>
        <taxon>Valvatida</taxon>
        <taxon>Acanthasteridae</taxon>
        <taxon>Acanthaster</taxon>
    </lineage>
</organism>
<keyword evidence="3" id="KW-0808">Transferase</keyword>
<dbReference type="Proteomes" id="UP000694845">
    <property type="component" value="Unplaced"/>
</dbReference>
<protein>
    <submittedName>
        <fullName evidence="7">Procollagen galactosyltransferase 2-like isoform X1</fullName>
    </submittedName>
</protein>
<accession>A0A8B7YQH0</accession>
<name>A0A8B7YQH0_ACAPL</name>
<dbReference type="AlphaFoldDB" id="A0A8B7YQH0"/>
<feature type="region of interest" description="Disordered" evidence="4">
    <location>
        <begin position="585"/>
        <end position="688"/>
    </location>
</feature>
<dbReference type="SUPFAM" id="SSF53448">
    <property type="entry name" value="Nucleotide-diphospho-sugar transferases"/>
    <property type="match status" value="1"/>
</dbReference>
<dbReference type="KEGG" id="aplc:110981575"/>
<keyword evidence="2" id="KW-0328">Glycosyltransferase</keyword>
<dbReference type="OMA" id="QRVYHYV"/>
<feature type="domain" description="Glycosyl transferase family 25" evidence="5">
    <location>
        <begin position="340"/>
        <end position="522"/>
    </location>
</feature>
<dbReference type="PANTHER" id="PTHR10730">
    <property type="entry name" value="PROCOLLAGEN-LYSINE,2-OXOGLUTARATE 5-DIOXYGENASE/GLYCOSYLTRANSFERASE 25 FAMILY MEMBER"/>
    <property type="match status" value="1"/>
</dbReference>
<dbReference type="InterPro" id="IPR002654">
    <property type="entry name" value="Glyco_trans_25"/>
</dbReference>
<dbReference type="InterPro" id="IPR050757">
    <property type="entry name" value="Collagen_mod_GT25"/>
</dbReference>
<dbReference type="InterPro" id="IPR029044">
    <property type="entry name" value="Nucleotide-diphossugar_trans"/>
</dbReference>
<dbReference type="Pfam" id="PF01755">
    <property type="entry name" value="Glyco_transf_25"/>
    <property type="match status" value="1"/>
</dbReference>
<feature type="compositionally biased region" description="Basic and acidic residues" evidence="4">
    <location>
        <begin position="593"/>
        <end position="620"/>
    </location>
</feature>
<evidence type="ECO:0000256" key="2">
    <source>
        <dbReference type="ARBA" id="ARBA00022676"/>
    </source>
</evidence>
<evidence type="ECO:0000259" key="5">
    <source>
        <dbReference type="Pfam" id="PF01755"/>
    </source>
</evidence>
<dbReference type="GO" id="GO:0050211">
    <property type="term" value="F:procollagen galactosyltransferase activity"/>
    <property type="evidence" value="ECO:0007669"/>
    <property type="project" value="TreeGrafter"/>
</dbReference>
<dbReference type="PANTHER" id="PTHR10730:SF53">
    <property type="entry name" value="GLYCOSYLTRANSFERASE 25 FAMILY MEMBER"/>
    <property type="match status" value="1"/>
</dbReference>
<dbReference type="OrthoDB" id="47375at2759"/>
<dbReference type="Pfam" id="PF13704">
    <property type="entry name" value="Glyco_tranf_2_4"/>
    <property type="match status" value="1"/>
</dbReference>
<evidence type="ECO:0000313" key="7">
    <source>
        <dbReference type="RefSeq" id="XP_022094922.1"/>
    </source>
</evidence>
<evidence type="ECO:0000256" key="3">
    <source>
        <dbReference type="ARBA" id="ARBA00022679"/>
    </source>
</evidence>
<dbReference type="CDD" id="cd06532">
    <property type="entry name" value="Glyco_transf_25"/>
    <property type="match status" value="1"/>
</dbReference>
<evidence type="ECO:0000256" key="1">
    <source>
        <dbReference type="ARBA" id="ARBA00006721"/>
    </source>
</evidence>
<evidence type="ECO:0000256" key="4">
    <source>
        <dbReference type="SAM" id="MobiDB-lite"/>
    </source>
</evidence>